<dbReference type="AlphaFoldDB" id="A0A2T0ST34"/>
<sequence length="122" mass="13566">MNDLINAYIQAYNRKDVPGMLAVLHDDIRFENVSNTGSTMTLTGKQAFGEQATQVVPLFSTRRQEIVTKIIADDRAAIEIKYSAVVAQDLPNGWKANQQIELRGVSIFESSDGKISRISDYS</sequence>
<evidence type="ECO:0000313" key="2">
    <source>
        <dbReference type="EMBL" id="PRY36569.1"/>
    </source>
</evidence>
<evidence type="ECO:0000313" key="3">
    <source>
        <dbReference type="Proteomes" id="UP000238375"/>
    </source>
</evidence>
<name>A0A2T0ST34_9BACT</name>
<dbReference type="GO" id="GO:0016853">
    <property type="term" value="F:isomerase activity"/>
    <property type="evidence" value="ECO:0007669"/>
    <property type="project" value="UniProtKB-KW"/>
</dbReference>
<keyword evidence="3" id="KW-1185">Reference proteome</keyword>
<dbReference type="Pfam" id="PF12680">
    <property type="entry name" value="SnoaL_2"/>
    <property type="match status" value="1"/>
</dbReference>
<dbReference type="InterPro" id="IPR032710">
    <property type="entry name" value="NTF2-like_dom_sf"/>
</dbReference>
<dbReference type="Gene3D" id="3.10.450.50">
    <property type="match status" value="1"/>
</dbReference>
<dbReference type="InterPro" id="IPR037401">
    <property type="entry name" value="SnoaL-like"/>
</dbReference>
<dbReference type="RefSeq" id="WP_106138764.1">
    <property type="nucleotide sequence ID" value="NZ_PVTE01000012.1"/>
</dbReference>
<dbReference type="SUPFAM" id="SSF54427">
    <property type="entry name" value="NTF2-like"/>
    <property type="match status" value="1"/>
</dbReference>
<dbReference type="OrthoDB" id="582835at2"/>
<feature type="domain" description="SnoaL-like" evidence="1">
    <location>
        <begin position="6"/>
        <end position="117"/>
    </location>
</feature>
<accession>A0A2T0ST34</accession>
<comment type="caution">
    <text evidence="2">The sequence shown here is derived from an EMBL/GenBank/DDBJ whole genome shotgun (WGS) entry which is preliminary data.</text>
</comment>
<organism evidence="2 3">
    <name type="scientific">Spirosoma oryzae</name>
    <dbReference type="NCBI Taxonomy" id="1469603"/>
    <lineage>
        <taxon>Bacteria</taxon>
        <taxon>Pseudomonadati</taxon>
        <taxon>Bacteroidota</taxon>
        <taxon>Cytophagia</taxon>
        <taxon>Cytophagales</taxon>
        <taxon>Cytophagaceae</taxon>
        <taxon>Spirosoma</taxon>
    </lineage>
</organism>
<reference evidence="2 3" key="1">
    <citation type="submission" date="2018-03" db="EMBL/GenBank/DDBJ databases">
        <title>Genomic Encyclopedia of Archaeal and Bacterial Type Strains, Phase II (KMG-II): from individual species to whole genera.</title>
        <authorList>
            <person name="Goeker M."/>
        </authorList>
    </citation>
    <scope>NUCLEOTIDE SEQUENCE [LARGE SCALE GENOMIC DNA]</scope>
    <source>
        <strain evidence="2 3">DSM 28354</strain>
    </source>
</reference>
<keyword evidence="2" id="KW-0413">Isomerase</keyword>
<protein>
    <submittedName>
        <fullName evidence="2">Ketosteroid isomerase-like protein</fullName>
    </submittedName>
</protein>
<dbReference type="EMBL" id="PVTE01000012">
    <property type="protein sequence ID" value="PRY36569.1"/>
    <property type="molecule type" value="Genomic_DNA"/>
</dbReference>
<dbReference type="Proteomes" id="UP000238375">
    <property type="component" value="Unassembled WGS sequence"/>
</dbReference>
<proteinExistence type="predicted"/>
<gene>
    <name evidence="2" type="ORF">CLV58_112160</name>
</gene>
<evidence type="ECO:0000259" key="1">
    <source>
        <dbReference type="Pfam" id="PF12680"/>
    </source>
</evidence>